<keyword evidence="3" id="KW-1185">Reference proteome</keyword>
<dbReference type="GO" id="GO:0046081">
    <property type="term" value="P:dUTP catabolic process"/>
    <property type="evidence" value="ECO:0007669"/>
    <property type="project" value="TreeGrafter"/>
</dbReference>
<evidence type="ECO:0000313" key="3">
    <source>
        <dbReference type="Proteomes" id="UP001144396"/>
    </source>
</evidence>
<dbReference type="SUPFAM" id="SSF101386">
    <property type="entry name" value="all-alpha NTP pyrophosphatases"/>
    <property type="match status" value="1"/>
</dbReference>
<dbReference type="GO" id="GO:0046052">
    <property type="term" value="P:UTP catabolic process"/>
    <property type="evidence" value="ECO:0007669"/>
    <property type="project" value="TreeGrafter"/>
</dbReference>
<evidence type="ECO:0000259" key="1">
    <source>
        <dbReference type="Pfam" id="PF03819"/>
    </source>
</evidence>
<dbReference type="PANTHER" id="PTHR30522">
    <property type="entry name" value="NUCLEOSIDE TRIPHOSPHATE PYROPHOSPHOHYDROLASE"/>
    <property type="match status" value="1"/>
</dbReference>
<dbReference type="Proteomes" id="UP001144396">
    <property type="component" value="Unassembled WGS sequence"/>
</dbReference>
<dbReference type="InterPro" id="IPR004518">
    <property type="entry name" value="MazG-like_dom"/>
</dbReference>
<name>A0A9W6FSM1_9MICO</name>
<comment type="caution">
    <text evidence="2">The sequence shown here is derived from an EMBL/GenBank/DDBJ whole genome shotgun (WGS) entry which is preliminary data.</text>
</comment>
<protein>
    <recommendedName>
        <fullName evidence="1">NTP pyrophosphohydrolase MazG-like domain-containing protein</fullName>
    </recommendedName>
</protein>
<dbReference type="GO" id="GO:0046076">
    <property type="term" value="P:dTTP catabolic process"/>
    <property type="evidence" value="ECO:0007669"/>
    <property type="project" value="TreeGrafter"/>
</dbReference>
<gene>
    <name evidence="2" type="ORF">ARHIZOSPH14_25350</name>
</gene>
<sequence length="234" mass="25028">MAEPQPQQQETLDDYRGLAGLVRLTARLRGPGGCPWDADQTHESLVQYLVEEAWELIDAIEAGDRAELIEELGDVLYQVLFHADLAAHDPAEGFDIDDVADHMSAKMISRHPHVFGDRQAESADDVIGFWDDLKAEEKPHRTSVLDGIPAGMPALARADKVLGRAARVGVAPAAAAEGRADASGEPGPADETALGDLLLSLVAQARADGLDAERALRAATRRLEDDVRAAEASA</sequence>
<dbReference type="GO" id="GO:0006203">
    <property type="term" value="P:dGTP catabolic process"/>
    <property type="evidence" value="ECO:0007669"/>
    <property type="project" value="TreeGrafter"/>
</dbReference>
<dbReference type="GO" id="GO:0046047">
    <property type="term" value="P:TTP catabolic process"/>
    <property type="evidence" value="ECO:0007669"/>
    <property type="project" value="TreeGrafter"/>
</dbReference>
<dbReference type="PANTHER" id="PTHR30522:SF0">
    <property type="entry name" value="NUCLEOSIDE TRIPHOSPHATE PYROPHOSPHOHYDROLASE"/>
    <property type="match status" value="1"/>
</dbReference>
<dbReference type="GO" id="GO:0047429">
    <property type="term" value="F:nucleoside triphosphate diphosphatase activity"/>
    <property type="evidence" value="ECO:0007669"/>
    <property type="project" value="TreeGrafter"/>
</dbReference>
<proteinExistence type="predicted"/>
<dbReference type="CDD" id="cd11528">
    <property type="entry name" value="NTP-PPase_MazG_Nterm"/>
    <property type="match status" value="1"/>
</dbReference>
<dbReference type="EMBL" id="BSDP01000001">
    <property type="protein sequence ID" value="GLI28293.1"/>
    <property type="molecule type" value="Genomic_DNA"/>
</dbReference>
<organism evidence="2 3">
    <name type="scientific">Agromyces rhizosphaerae</name>
    <dbReference type="NCBI Taxonomy" id="88374"/>
    <lineage>
        <taxon>Bacteria</taxon>
        <taxon>Bacillati</taxon>
        <taxon>Actinomycetota</taxon>
        <taxon>Actinomycetes</taxon>
        <taxon>Micrococcales</taxon>
        <taxon>Microbacteriaceae</taxon>
        <taxon>Agromyces</taxon>
    </lineage>
</organism>
<dbReference type="InterPro" id="IPR011551">
    <property type="entry name" value="NTP_PyrPHydrolase_MazG"/>
</dbReference>
<dbReference type="GO" id="GO:0006950">
    <property type="term" value="P:response to stress"/>
    <property type="evidence" value="ECO:0007669"/>
    <property type="project" value="UniProtKB-ARBA"/>
</dbReference>
<dbReference type="Gene3D" id="1.10.287.1080">
    <property type="entry name" value="MazG-like"/>
    <property type="match status" value="2"/>
</dbReference>
<dbReference type="FunFam" id="1.10.287.1080:FF:000001">
    <property type="entry name" value="Nucleoside triphosphate pyrophosphohydrolase"/>
    <property type="match status" value="1"/>
</dbReference>
<dbReference type="InterPro" id="IPR048015">
    <property type="entry name" value="NTP-PPase_MazG-like_N"/>
</dbReference>
<dbReference type="AlphaFoldDB" id="A0A9W6FSM1"/>
<dbReference type="RefSeq" id="WP_281885537.1">
    <property type="nucleotide sequence ID" value="NZ_BSDP01000001.1"/>
</dbReference>
<dbReference type="GO" id="GO:0046061">
    <property type="term" value="P:dATP catabolic process"/>
    <property type="evidence" value="ECO:0007669"/>
    <property type="project" value="TreeGrafter"/>
</dbReference>
<reference evidence="2" key="1">
    <citation type="submission" date="2022-12" db="EMBL/GenBank/DDBJ databases">
        <title>Reference genome sequencing for broad-spectrum identification of bacterial and archaeal isolates by mass spectrometry.</title>
        <authorList>
            <person name="Sekiguchi Y."/>
            <person name="Tourlousse D.M."/>
        </authorList>
    </citation>
    <scope>NUCLEOTIDE SEQUENCE</scope>
    <source>
        <strain evidence="2">14</strain>
    </source>
</reference>
<accession>A0A9W6FSM1</accession>
<dbReference type="Pfam" id="PF03819">
    <property type="entry name" value="MazG"/>
    <property type="match status" value="1"/>
</dbReference>
<evidence type="ECO:0000313" key="2">
    <source>
        <dbReference type="EMBL" id="GLI28293.1"/>
    </source>
</evidence>
<feature type="domain" description="NTP pyrophosphohydrolase MazG-like" evidence="1">
    <location>
        <begin position="40"/>
        <end position="115"/>
    </location>
</feature>
<dbReference type="NCBIfam" id="TIGR00444">
    <property type="entry name" value="mazG"/>
    <property type="match status" value="1"/>
</dbReference>